<evidence type="ECO:0000259" key="1">
    <source>
        <dbReference type="Pfam" id="PF00134"/>
    </source>
</evidence>
<dbReference type="EMBL" id="CAJHUC010000362">
    <property type="protein sequence ID" value="CAD7695584.1"/>
    <property type="molecule type" value="Genomic_DNA"/>
</dbReference>
<dbReference type="InterPro" id="IPR006671">
    <property type="entry name" value="Cyclin_N"/>
</dbReference>
<name>A0A8S1ILC8_9CHLO</name>
<dbReference type="GO" id="GO:0016538">
    <property type="term" value="F:cyclin-dependent protein serine/threonine kinase regulator activity"/>
    <property type="evidence" value="ECO:0007669"/>
    <property type="project" value="InterPro"/>
</dbReference>
<feature type="domain" description="Cyclin N-terminal" evidence="1">
    <location>
        <begin position="2"/>
        <end position="79"/>
    </location>
</feature>
<protein>
    <recommendedName>
        <fullName evidence="1">Cyclin N-terminal domain-containing protein</fullName>
    </recommendedName>
</protein>
<dbReference type="GO" id="GO:0006357">
    <property type="term" value="P:regulation of transcription by RNA polymerase II"/>
    <property type="evidence" value="ECO:0007669"/>
    <property type="project" value="InterPro"/>
</dbReference>
<dbReference type="PANTHER" id="PTHR10026">
    <property type="entry name" value="CYCLIN"/>
    <property type="match status" value="1"/>
</dbReference>
<evidence type="ECO:0000313" key="3">
    <source>
        <dbReference type="Proteomes" id="UP000708148"/>
    </source>
</evidence>
<dbReference type="Gene3D" id="1.10.472.10">
    <property type="entry name" value="Cyclin-like"/>
    <property type="match status" value="2"/>
</dbReference>
<keyword evidence="3" id="KW-1185">Reference proteome</keyword>
<dbReference type="Pfam" id="PF00134">
    <property type="entry name" value="Cyclin_N"/>
    <property type="match status" value="1"/>
</dbReference>
<dbReference type="AlphaFoldDB" id="A0A8S1ILC8"/>
<organism evidence="2 3">
    <name type="scientific">Ostreobium quekettii</name>
    <dbReference type="NCBI Taxonomy" id="121088"/>
    <lineage>
        <taxon>Eukaryota</taxon>
        <taxon>Viridiplantae</taxon>
        <taxon>Chlorophyta</taxon>
        <taxon>core chlorophytes</taxon>
        <taxon>Ulvophyceae</taxon>
        <taxon>TCBD clade</taxon>
        <taxon>Bryopsidales</taxon>
        <taxon>Ostreobineae</taxon>
        <taxon>Ostreobiaceae</taxon>
        <taxon>Ostreobium</taxon>
    </lineage>
</organism>
<evidence type="ECO:0000313" key="2">
    <source>
        <dbReference type="EMBL" id="CAD7695584.1"/>
    </source>
</evidence>
<dbReference type="InterPro" id="IPR036915">
    <property type="entry name" value="Cyclin-like_sf"/>
</dbReference>
<reference evidence="2" key="1">
    <citation type="submission" date="2020-12" db="EMBL/GenBank/DDBJ databases">
        <authorList>
            <person name="Iha C."/>
        </authorList>
    </citation>
    <scope>NUCLEOTIDE SEQUENCE</scope>
</reference>
<dbReference type="Proteomes" id="UP000708148">
    <property type="component" value="Unassembled WGS sequence"/>
</dbReference>
<dbReference type="InterPro" id="IPR043198">
    <property type="entry name" value="Cyclin/Ssn8"/>
</dbReference>
<dbReference type="SUPFAM" id="SSF47954">
    <property type="entry name" value="Cyclin-like"/>
    <property type="match status" value="2"/>
</dbReference>
<sequence>MRSLRRNDRFLMAIACLFLAGKIKESPRPLHKIIEVAYTLRAKTDTKRLEKMKDQAFMDQIHEHVVRAERVLLCTLGFDFDVQLSYQRSLDILKRLNLLERKEEGDQSMSQLTVNFLNDCLRTTMCLQYTAESIAAAAVSLAAYVRNVEVDHGEIWKYAQKELAEEILGEMFSLYEAALMAQQVWPK</sequence>
<comment type="caution">
    <text evidence="2">The sequence shown here is derived from an EMBL/GenBank/DDBJ whole genome shotgun (WGS) entry which is preliminary data.</text>
</comment>
<gene>
    <name evidence="2" type="ORF">OSTQU699_LOCUS945</name>
</gene>
<accession>A0A8S1ILC8</accession>
<proteinExistence type="predicted"/>
<dbReference type="OrthoDB" id="10264655at2759"/>